<dbReference type="EMBL" id="DSOK01000370">
    <property type="protein sequence ID" value="HEN16463.1"/>
    <property type="molecule type" value="Genomic_DNA"/>
</dbReference>
<dbReference type="PANTHER" id="PTHR43777:SF1">
    <property type="entry name" value="MOLYBDENUM COFACTOR CYTIDYLYLTRANSFERASE"/>
    <property type="match status" value="1"/>
</dbReference>
<dbReference type="Pfam" id="PF12804">
    <property type="entry name" value="NTP_transf_3"/>
    <property type="match status" value="1"/>
</dbReference>
<dbReference type="CDD" id="cd04182">
    <property type="entry name" value="GT_2_like_f"/>
    <property type="match status" value="1"/>
</dbReference>
<accession>A0A7C2K2B3</accession>
<proteinExistence type="predicted"/>
<dbReference type="AlphaFoldDB" id="A0A7C2K2B3"/>
<dbReference type="InterPro" id="IPR029044">
    <property type="entry name" value="Nucleotide-diphossugar_trans"/>
</dbReference>
<organism evidence="3">
    <name type="scientific">Schlesneria paludicola</name>
    <dbReference type="NCBI Taxonomy" id="360056"/>
    <lineage>
        <taxon>Bacteria</taxon>
        <taxon>Pseudomonadati</taxon>
        <taxon>Planctomycetota</taxon>
        <taxon>Planctomycetia</taxon>
        <taxon>Planctomycetales</taxon>
        <taxon>Planctomycetaceae</taxon>
        <taxon>Schlesneria</taxon>
    </lineage>
</organism>
<protein>
    <submittedName>
        <fullName evidence="3">Nucleotidyltransferase family protein</fullName>
    </submittedName>
</protein>
<comment type="caution">
    <text evidence="3">The sequence shown here is derived from an EMBL/GenBank/DDBJ whole genome shotgun (WGS) entry which is preliminary data.</text>
</comment>
<dbReference type="InterPro" id="IPR025877">
    <property type="entry name" value="MobA-like_NTP_Trfase"/>
</dbReference>
<dbReference type="Gene3D" id="3.90.550.10">
    <property type="entry name" value="Spore Coat Polysaccharide Biosynthesis Protein SpsA, Chain A"/>
    <property type="match status" value="1"/>
</dbReference>
<reference evidence="3" key="1">
    <citation type="journal article" date="2020" name="mSystems">
        <title>Genome- and Community-Level Interaction Insights into Carbon Utilization and Element Cycling Functions of Hydrothermarchaeota in Hydrothermal Sediment.</title>
        <authorList>
            <person name="Zhou Z."/>
            <person name="Liu Y."/>
            <person name="Xu W."/>
            <person name="Pan J."/>
            <person name="Luo Z.H."/>
            <person name="Li M."/>
        </authorList>
    </citation>
    <scope>NUCLEOTIDE SEQUENCE [LARGE SCALE GENOMIC DNA]</scope>
    <source>
        <strain evidence="3">SpSt-339</strain>
    </source>
</reference>
<evidence type="ECO:0000313" key="3">
    <source>
        <dbReference type="EMBL" id="HEN16463.1"/>
    </source>
</evidence>
<feature type="compositionally biased region" description="Basic and acidic residues" evidence="1">
    <location>
        <begin position="1"/>
        <end position="13"/>
    </location>
</feature>
<evidence type="ECO:0000259" key="2">
    <source>
        <dbReference type="Pfam" id="PF12804"/>
    </source>
</evidence>
<name>A0A7C2K2B3_9PLAN</name>
<evidence type="ECO:0000256" key="1">
    <source>
        <dbReference type="SAM" id="MobiDB-lite"/>
    </source>
</evidence>
<keyword evidence="3" id="KW-0808">Transferase</keyword>
<gene>
    <name evidence="3" type="ORF">ENQ76_13460</name>
</gene>
<dbReference type="GO" id="GO:0016779">
    <property type="term" value="F:nucleotidyltransferase activity"/>
    <property type="evidence" value="ECO:0007669"/>
    <property type="project" value="UniProtKB-ARBA"/>
</dbReference>
<dbReference type="PANTHER" id="PTHR43777">
    <property type="entry name" value="MOLYBDENUM COFACTOR CYTIDYLYLTRANSFERASE"/>
    <property type="match status" value="1"/>
</dbReference>
<sequence length="319" mass="35674">MLLHPDREDEYRCDQQSPRDSVPWSDSKWWQEWQQRIHAIEGQSHTARSSATTSRFASWITAKHQPSLTIGDMLDRTEVFPTPRLRSVGNALYSWSSWPSSLFSSLSLSLAHSSHGLPMRTFAVIPAAGHSRRMGRPKLLLPLGDRTIIARLLAALDMPGMAARVAVMRRSDDALRTEVERCGGIVVSPAIDPPDMRSSVQAALEWIRDTFHPAAADAWLLAPADHPVLDRDVVTALLTAFESQRPRLLVPTCDGRRGHPLMARWDTVSDVFALPRDVGLNQLLRAHAAEVCELPVESRSVLCDLDTPEDYERLVRELA</sequence>
<feature type="region of interest" description="Disordered" evidence="1">
    <location>
        <begin position="1"/>
        <end position="23"/>
    </location>
</feature>
<dbReference type="SUPFAM" id="SSF53448">
    <property type="entry name" value="Nucleotide-diphospho-sugar transferases"/>
    <property type="match status" value="1"/>
</dbReference>
<feature type="domain" description="MobA-like NTP transferase" evidence="2">
    <location>
        <begin position="123"/>
        <end position="289"/>
    </location>
</feature>